<evidence type="ECO:0000313" key="2">
    <source>
        <dbReference type="EMBL" id="CAG5990386.1"/>
    </source>
</evidence>
<accession>A0A8S4BIG8</accession>
<dbReference type="Proteomes" id="UP000677803">
    <property type="component" value="Unassembled WGS sequence"/>
</dbReference>
<feature type="region of interest" description="Disordered" evidence="1">
    <location>
        <begin position="1"/>
        <end position="136"/>
    </location>
</feature>
<keyword evidence="3" id="KW-1185">Reference proteome</keyword>
<name>A0A8S4BIG8_9TELE</name>
<proteinExistence type="predicted"/>
<dbReference type="AlphaFoldDB" id="A0A8S4BIG8"/>
<evidence type="ECO:0000313" key="3">
    <source>
        <dbReference type="Proteomes" id="UP000677803"/>
    </source>
</evidence>
<evidence type="ECO:0000256" key="1">
    <source>
        <dbReference type="SAM" id="MobiDB-lite"/>
    </source>
</evidence>
<reference evidence="2" key="1">
    <citation type="submission" date="2021-05" db="EMBL/GenBank/DDBJ databases">
        <authorList>
            <person name="Tigano A."/>
        </authorList>
    </citation>
    <scope>NUCLEOTIDE SEQUENCE</scope>
</reference>
<sequence length="136" mass="14662">MAPVAPPSRDYRRRSSPGGENPPSWFGRNINGTGYRTEGWGGNGGRTRRRHELRQTFKTSSVWRSLLSDPQPDADDGATAPERPPSSADGAPNRSRRKTVNKNKGGQSDPVWIRGDPAEGGGVGEEEEGSRGGGMF</sequence>
<dbReference type="EMBL" id="CAJRST010036666">
    <property type="protein sequence ID" value="CAG5990386.1"/>
    <property type="molecule type" value="Genomic_DNA"/>
</dbReference>
<protein>
    <submittedName>
        <fullName evidence="2">(Atlantic silverside) hypothetical protein</fullName>
    </submittedName>
</protein>
<comment type="caution">
    <text evidence="2">The sequence shown here is derived from an EMBL/GenBank/DDBJ whole genome shotgun (WGS) entry which is preliminary data.</text>
</comment>
<organism evidence="2 3">
    <name type="scientific">Menidia menidia</name>
    <name type="common">Atlantic silverside</name>
    <dbReference type="NCBI Taxonomy" id="238744"/>
    <lineage>
        <taxon>Eukaryota</taxon>
        <taxon>Metazoa</taxon>
        <taxon>Chordata</taxon>
        <taxon>Craniata</taxon>
        <taxon>Vertebrata</taxon>
        <taxon>Euteleostomi</taxon>
        <taxon>Actinopterygii</taxon>
        <taxon>Neopterygii</taxon>
        <taxon>Teleostei</taxon>
        <taxon>Neoteleostei</taxon>
        <taxon>Acanthomorphata</taxon>
        <taxon>Ovalentaria</taxon>
        <taxon>Atherinomorphae</taxon>
        <taxon>Atheriniformes</taxon>
        <taxon>Atherinopsidae</taxon>
        <taxon>Menidiinae</taxon>
        <taxon>Menidia</taxon>
    </lineage>
</organism>
<gene>
    <name evidence="2" type="ORF">MMEN_LOCUS17358</name>
</gene>